<accession>A0A0J7KJM4</accession>
<organism evidence="3 4">
    <name type="scientific">Lasius niger</name>
    <name type="common">Black garden ant</name>
    <dbReference type="NCBI Taxonomy" id="67767"/>
    <lineage>
        <taxon>Eukaryota</taxon>
        <taxon>Metazoa</taxon>
        <taxon>Ecdysozoa</taxon>
        <taxon>Arthropoda</taxon>
        <taxon>Hexapoda</taxon>
        <taxon>Insecta</taxon>
        <taxon>Pterygota</taxon>
        <taxon>Neoptera</taxon>
        <taxon>Endopterygota</taxon>
        <taxon>Hymenoptera</taxon>
        <taxon>Apocrita</taxon>
        <taxon>Aculeata</taxon>
        <taxon>Formicoidea</taxon>
        <taxon>Formicidae</taxon>
        <taxon>Formicinae</taxon>
        <taxon>Lasius</taxon>
        <taxon>Lasius</taxon>
    </lineage>
</organism>
<protein>
    <submittedName>
        <fullName evidence="3">Aminopeptidase n</fullName>
    </submittedName>
</protein>
<comment type="caution">
    <text evidence="3">The sequence shown here is derived from an EMBL/GenBank/DDBJ whole genome shotgun (WGS) entry which is preliminary data.</text>
</comment>
<dbReference type="GO" id="GO:0006508">
    <property type="term" value="P:proteolysis"/>
    <property type="evidence" value="ECO:0007669"/>
    <property type="project" value="TreeGrafter"/>
</dbReference>
<dbReference type="GO" id="GO:0042277">
    <property type="term" value="F:peptide binding"/>
    <property type="evidence" value="ECO:0007669"/>
    <property type="project" value="TreeGrafter"/>
</dbReference>
<keyword evidence="3" id="KW-0378">Hydrolase</keyword>
<feature type="domain" description="ERAP1-like C-terminal" evidence="2">
    <location>
        <begin position="11"/>
        <end position="165"/>
    </location>
</feature>
<dbReference type="InterPro" id="IPR024571">
    <property type="entry name" value="ERAP1-like_C_dom"/>
</dbReference>
<dbReference type="GO" id="GO:0043171">
    <property type="term" value="P:peptide catabolic process"/>
    <property type="evidence" value="ECO:0007669"/>
    <property type="project" value="TreeGrafter"/>
</dbReference>
<dbReference type="PANTHER" id="PTHR11533:SF301">
    <property type="entry name" value="AMINOPEPTIDASE"/>
    <property type="match status" value="1"/>
</dbReference>
<dbReference type="Gene3D" id="1.25.50.20">
    <property type="match status" value="1"/>
</dbReference>
<keyword evidence="4" id="KW-1185">Reference proteome</keyword>
<dbReference type="Pfam" id="PF11838">
    <property type="entry name" value="ERAP1_C"/>
    <property type="match status" value="1"/>
</dbReference>
<dbReference type="OrthoDB" id="7554891at2759"/>
<evidence type="ECO:0000259" key="2">
    <source>
        <dbReference type="Pfam" id="PF11838"/>
    </source>
</evidence>
<dbReference type="GO" id="GO:0005737">
    <property type="term" value="C:cytoplasm"/>
    <property type="evidence" value="ECO:0007669"/>
    <property type="project" value="TreeGrafter"/>
</dbReference>
<reference evidence="3 4" key="1">
    <citation type="submission" date="2015-04" db="EMBL/GenBank/DDBJ databases">
        <title>Lasius niger genome sequencing.</title>
        <authorList>
            <person name="Konorov E.A."/>
            <person name="Nikitin M.A."/>
            <person name="Kirill M.V."/>
            <person name="Chang P."/>
        </authorList>
    </citation>
    <scope>NUCLEOTIDE SEQUENCE [LARGE SCALE GENOMIC DNA]</scope>
    <source>
        <tissue evidence="3">Whole</tissue>
    </source>
</reference>
<dbReference type="AlphaFoldDB" id="A0A0J7KJM4"/>
<dbReference type="GO" id="GO:0016020">
    <property type="term" value="C:membrane"/>
    <property type="evidence" value="ECO:0007669"/>
    <property type="project" value="TreeGrafter"/>
</dbReference>
<evidence type="ECO:0000313" key="4">
    <source>
        <dbReference type="Proteomes" id="UP000036403"/>
    </source>
</evidence>
<name>A0A0J7KJM4_LASNI</name>
<dbReference type="PaxDb" id="67767-A0A0J7KJM4"/>
<dbReference type="GO" id="GO:0005615">
    <property type="term" value="C:extracellular space"/>
    <property type="evidence" value="ECO:0007669"/>
    <property type="project" value="TreeGrafter"/>
</dbReference>
<dbReference type="PANTHER" id="PTHR11533">
    <property type="entry name" value="PROTEASE M1 ZINC METALLOPROTEASE"/>
    <property type="match status" value="1"/>
</dbReference>
<keyword evidence="3" id="KW-0031">Aminopeptidase</keyword>
<evidence type="ECO:0000256" key="1">
    <source>
        <dbReference type="ARBA" id="ARBA00010136"/>
    </source>
</evidence>
<keyword evidence="3" id="KW-0645">Protease</keyword>
<dbReference type="EMBL" id="LBMM01006432">
    <property type="protein sequence ID" value="KMQ90613.1"/>
    <property type="molecule type" value="Genomic_DNA"/>
</dbReference>
<proteinExistence type="inferred from homology"/>
<dbReference type="GO" id="GO:0008270">
    <property type="term" value="F:zinc ion binding"/>
    <property type="evidence" value="ECO:0007669"/>
    <property type="project" value="TreeGrafter"/>
</dbReference>
<sequence>MMQFLVLFNSTIGYYRVNYDSSNWQKIANYLKSDNYTKIHVLNRAQIIDDAYHLMVANQLDILTFLDLISYLSQETDFIAWYPMFEILEITEDFYKFPGTEFFKTYILEILNGLVKNVGYEEDPAEDDLTKFKRSQALKWACSFGLSECKRMATVKLNEHFADPKTHKKYDMNDALGDIIDNVHSNEQLDKISKFVKNKFKEEVYKDVQGKVKERKSELSDIFAIFRLPIIEERK</sequence>
<gene>
    <name evidence="3" type="ORF">RF55_9606</name>
</gene>
<dbReference type="GO" id="GO:0070006">
    <property type="term" value="F:metalloaminopeptidase activity"/>
    <property type="evidence" value="ECO:0007669"/>
    <property type="project" value="TreeGrafter"/>
</dbReference>
<dbReference type="InterPro" id="IPR050344">
    <property type="entry name" value="Peptidase_M1_aminopeptidases"/>
</dbReference>
<comment type="similarity">
    <text evidence="1">Belongs to the peptidase M1 family.</text>
</comment>
<dbReference type="Proteomes" id="UP000036403">
    <property type="component" value="Unassembled WGS sequence"/>
</dbReference>
<evidence type="ECO:0000313" key="3">
    <source>
        <dbReference type="EMBL" id="KMQ90613.1"/>
    </source>
</evidence>
<dbReference type="STRING" id="67767.A0A0J7KJM4"/>